<evidence type="ECO:0000313" key="2">
    <source>
        <dbReference type="Proteomes" id="UP000604046"/>
    </source>
</evidence>
<dbReference type="Proteomes" id="UP000604046">
    <property type="component" value="Unassembled WGS sequence"/>
</dbReference>
<dbReference type="EMBL" id="CAJNDS010002486">
    <property type="protein sequence ID" value="CAE7494940.1"/>
    <property type="molecule type" value="Genomic_DNA"/>
</dbReference>
<organism evidence="1 2">
    <name type="scientific">Symbiodinium natans</name>
    <dbReference type="NCBI Taxonomy" id="878477"/>
    <lineage>
        <taxon>Eukaryota</taxon>
        <taxon>Sar</taxon>
        <taxon>Alveolata</taxon>
        <taxon>Dinophyceae</taxon>
        <taxon>Suessiales</taxon>
        <taxon>Symbiodiniaceae</taxon>
        <taxon>Symbiodinium</taxon>
    </lineage>
</organism>
<name>A0A812SXX4_9DINO</name>
<keyword evidence="2" id="KW-1185">Reference proteome</keyword>
<protein>
    <submittedName>
        <fullName evidence="1">Uncharacterized protein</fullName>
    </submittedName>
</protein>
<reference evidence="1" key="1">
    <citation type="submission" date="2021-02" db="EMBL/GenBank/DDBJ databases">
        <authorList>
            <person name="Dougan E. K."/>
            <person name="Rhodes N."/>
            <person name="Thang M."/>
            <person name="Chan C."/>
        </authorList>
    </citation>
    <scope>NUCLEOTIDE SEQUENCE</scope>
</reference>
<gene>
    <name evidence="1" type="ORF">SNAT2548_LOCUS27726</name>
</gene>
<comment type="caution">
    <text evidence="1">The sequence shown here is derived from an EMBL/GenBank/DDBJ whole genome shotgun (WGS) entry which is preliminary data.</text>
</comment>
<evidence type="ECO:0000313" key="1">
    <source>
        <dbReference type="EMBL" id="CAE7494940.1"/>
    </source>
</evidence>
<accession>A0A812SXX4</accession>
<sequence>MQLQMCDDSWHCKESSGSCTGYRKTNVTDSCSGTLQIHEASQATCGLKEKCPPSQDGLRKTKERTALSDYSFCGNAAKLATIYLPPPPVRALVDAHFDAAMEAVVSQPLQWSLCSCQRAPRVRLLQTWLKSESCPEA</sequence>
<proteinExistence type="predicted"/>
<dbReference type="AlphaFoldDB" id="A0A812SXX4"/>